<dbReference type="EMBL" id="MK072500">
    <property type="protein sequence ID" value="AYV86269.1"/>
    <property type="molecule type" value="Genomic_DNA"/>
</dbReference>
<gene>
    <name evidence="1" type="ORF">Solumvirus3_5</name>
</gene>
<sequence>MSAAAQPLQSVELPPEGKFKANVAAMCKLFKMLAEEVNKQNNIKLDVKLMDVVSAAIDTYDAEKIIETFIPRSLGYWDKLISVDPDKSFLMQNATVVFKDFPTPNVKDYQEAFNRKKDDGTDLVGPNYTTAIWKYLRTLIKFCIIYISNKRKIDTQYHSIINLQEWAPKFDAKL</sequence>
<protein>
    <submittedName>
        <fullName evidence="1">Uncharacterized protein</fullName>
    </submittedName>
</protein>
<evidence type="ECO:0000313" key="1">
    <source>
        <dbReference type="EMBL" id="AYV86269.1"/>
    </source>
</evidence>
<proteinExistence type="predicted"/>
<organism evidence="1">
    <name type="scientific">Solumvirus sp</name>
    <dbReference type="NCBI Taxonomy" id="2487773"/>
    <lineage>
        <taxon>Viruses</taxon>
        <taxon>Pithoviruses</taxon>
    </lineage>
</organism>
<name>A0A3G5AKC1_9VIRU</name>
<accession>A0A3G5AKC1</accession>
<reference evidence="1" key="1">
    <citation type="submission" date="2018-10" db="EMBL/GenBank/DDBJ databases">
        <title>Hidden diversity of soil giant viruses.</title>
        <authorList>
            <person name="Schulz F."/>
            <person name="Alteio L."/>
            <person name="Goudeau D."/>
            <person name="Ryan E.M."/>
            <person name="Malmstrom R.R."/>
            <person name="Blanchard J."/>
            <person name="Woyke T."/>
        </authorList>
    </citation>
    <scope>NUCLEOTIDE SEQUENCE</scope>
    <source>
        <strain evidence="1">SMV1</strain>
    </source>
</reference>